<organism evidence="1 2">
    <name type="scientific">Plakobranchus ocellatus</name>
    <dbReference type="NCBI Taxonomy" id="259542"/>
    <lineage>
        <taxon>Eukaryota</taxon>
        <taxon>Metazoa</taxon>
        <taxon>Spiralia</taxon>
        <taxon>Lophotrochozoa</taxon>
        <taxon>Mollusca</taxon>
        <taxon>Gastropoda</taxon>
        <taxon>Heterobranchia</taxon>
        <taxon>Euthyneura</taxon>
        <taxon>Panpulmonata</taxon>
        <taxon>Sacoglossa</taxon>
        <taxon>Placobranchoidea</taxon>
        <taxon>Plakobranchidae</taxon>
        <taxon>Plakobranchus</taxon>
    </lineage>
</organism>
<protein>
    <submittedName>
        <fullName evidence="1">Uncharacterized protein</fullName>
    </submittedName>
</protein>
<reference evidence="1 2" key="1">
    <citation type="journal article" date="2021" name="Elife">
        <title>Chloroplast acquisition without the gene transfer in kleptoplastic sea slugs, Plakobranchus ocellatus.</title>
        <authorList>
            <person name="Maeda T."/>
            <person name="Takahashi S."/>
            <person name="Yoshida T."/>
            <person name="Shimamura S."/>
            <person name="Takaki Y."/>
            <person name="Nagai Y."/>
            <person name="Toyoda A."/>
            <person name="Suzuki Y."/>
            <person name="Arimoto A."/>
            <person name="Ishii H."/>
            <person name="Satoh N."/>
            <person name="Nishiyama T."/>
            <person name="Hasebe M."/>
            <person name="Maruyama T."/>
            <person name="Minagawa J."/>
            <person name="Obokata J."/>
            <person name="Shigenobu S."/>
        </authorList>
    </citation>
    <scope>NUCLEOTIDE SEQUENCE [LARGE SCALE GENOMIC DNA]</scope>
</reference>
<accession>A0AAV4AME0</accession>
<dbReference type="EMBL" id="BLXT01003938">
    <property type="protein sequence ID" value="GFO08055.1"/>
    <property type="molecule type" value="Genomic_DNA"/>
</dbReference>
<keyword evidence="2" id="KW-1185">Reference proteome</keyword>
<proteinExistence type="predicted"/>
<evidence type="ECO:0000313" key="2">
    <source>
        <dbReference type="Proteomes" id="UP000735302"/>
    </source>
</evidence>
<name>A0AAV4AME0_9GAST</name>
<comment type="caution">
    <text evidence="1">The sequence shown here is derived from an EMBL/GenBank/DDBJ whole genome shotgun (WGS) entry which is preliminary data.</text>
</comment>
<dbReference type="Proteomes" id="UP000735302">
    <property type="component" value="Unassembled WGS sequence"/>
</dbReference>
<dbReference type="AlphaFoldDB" id="A0AAV4AME0"/>
<evidence type="ECO:0000313" key="1">
    <source>
        <dbReference type="EMBL" id="GFO08055.1"/>
    </source>
</evidence>
<gene>
    <name evidence="1" type="ORF">PoB_003456000</name>
</gene>
<sequence length="79" mass="8630">MRKSLNGVGTSSQVPKSTILPTTVDAASMSCTDMVLYVSWLPQELHFFSCMFGMEGPWTCLSGVLEISWSAALNKLEVL</sequence>